<evidence type="ECO:0000256" key="1">
    <source>
        <dbReference type="SAM" id="Phobius"/>
    </source>
</evidence>
<dbReference type="Pfam" id="PF20176">
    <property type="entry name" value="DUF6541"/>
    <property type="match status" value="1"/>
</dbReference>
<gene>
    <name evidence="2" type="ORF">CVO76_15530</name>
</gene>
<feature type="transmembrane region" description="Helical" evidence="1">
    <location>
        <begin position="121"/>
        <end position="140"/>
    </location>
</feature>
<feature type="transmembrane region" description="Helical" evidence="1">
    <location>
        <begin position="35"/>
        <end position="58"/>
    </location>
</feature>
<feature type="transmembrane region" description="Helical" evidence="1">
    <location>
        <begin position="64"/>
        <end position="84"/>
    </location>
</feature>
<feature type="transmembrane region" description="Helical" evidence="1">
    <location>
        <begin position="293"/>
        <end position="311"/>
    </location>
</feature>
<feature type="transmembrane region" description="Helical" evidence="1">
    <location>
        <begin position="317"/>
        <end position="333"/>
    </location>
</feature>
<feature type="transmembrane region" description="Helical" evidence="1">
    <location>
        <begin position="388"/>
        <end position="417"/>
    </location>
</feature>
<evidence type="ECO:0000313" key="3">
    <source>
        <dbReference type="Proteomes" id="UP000239187"/>
    </source>
</evidence>
<organism evidence="2 3">
    <name type="scientific">Arthrobacter agilis</name>
    <dbReference type="NCBI Taxonomy" id="37921"/>
    <lineage>
        <taxon>Bacteria</taxon>
        <taxon>Bacillati</taxon>
        <taxon>Actinomycetota</taxon>
        <taxon>Actinomycetes</taxon>
        <taxon>Micrococcales</taxon>
        <taxon>Micrococcaceae</taxon>
        <taxon>Arthrobacter</taxon>
    </lineage>
</organism>
<keyword evidence="1" id="KW-0472">Membrane</keyword>
<feature type="transmembrane region" description="Helical" evidence="1">
    <location>
        <begin position="241"/>
        <end position="262"/>
    </location>
</feature>
<dbReference type="Proteomes" id="UP000239187">
    <property type="component" value="Chromosome"/>
</dbReference>
<proteinExistence type="predicted"/>
<dbReference type="EMBL" id="CP024915">
    <property type="protein sequence ID" value="AUZ88893.1"/>
    <property type="molecule type" value="Genomic_DNA"/>
</dbReference>
<dbReference type="AlphaFoldDB" id="A0A2L0UI34"/>
<feature type="transmembrane region" description="Helical" evidence="1">
    <location>
        <begin position="207"/>
        <end position="229"/>
    </location>
</feature>
<keyword evidence="1" id="KW-0812">Transmembrane</keyword>
<feature type="transmembrane region" description="Helical" evidence="1">
    <location>
        <begin position="6"/>
        <end position="28"/>
    </location>
</feature>
<name>A0A2L0UI34_9MICC</name>
<feature type="non-terminal residue" evidence="2">
    <location>
        <position position="680"/>
    </location>
</feature>
<reference evidence="2 3" key="1">
    <citation type="submission" date="2017-11" db="EMBL/GenBank/DDBJ databases">
        <title>Draft genome of Arthrobacter agilis strain UMCV2, a plant growth-promoting rhizobacterium and biocontrol capacity of phytopathogenic fungi.</title>
        <authorList>
            <person name="Martinez-Camara R."/>
            <person name="Santoyo G."/>
            <person name="Moreno-Hagelsieb G."/>
            <person name="Valencia-Cantero E."/>
        </authorList>
    </citation>
    <scope>NUCLEOTIDE SEQUENCE [LARGE SCALE GENOMIC DNA]</scope>
    <source>
        <strain evidence="2 3">UMCV2</strain>
    </source>
</reference>
<accession>A0A2L0UI34</accession>
<dbReference type="InterPro" id="IPR046671">
    <property type="entry name" value="DUF6541"/>
</dbReference>
<feature type="transmembrane region" description="Helical" evidence="1">
    <location>
        <begin position="349"/>
        <end position="368"/>
    </location>
</feature>
<feature type="transmembrane region" description="Helical" evidence="1">
    <location>
        <begin position="464"/>
        <end position="483"/>
    </location>
</feature>
<evidence type="ECO:0000313" key="2">
    <source>
        <dbReference type="EMBL" id="AUZ88893.1"/>
    </source>
</evidence>
<sequence>MSWWATAPAFAGAVLVFFGPGLVVLAAAGVRRVALVALSAPISMSIGSCLAVVLPYLGVGFTPVSYLLFSLGLAAVVLLARRLLGRNGSAGLRSVRRFGDVELVDNRPMDGNGLPTWVRRLLVPVAVAFPAIIIGSRYIAGFGSPENFSQTFDNVYHLNAVKHIAETQNGSALTLGNLTEASQAFYPAAMHDLMALVVMMTGVSVPVAVNVGTILLGAVVWPLSCVFLISRVIGYRAIPLLAAGVLCAGMSGFPYLMVAFGVLYPNHAAIALLPAALGLVIEALGMTPERRRTLSISAGLLTAAVLPGLALAHPSTLLALLAFAGPVVAGRAVREFRFRHGGADRHARPVLWGVVFVLYAGVTLVAWLKVRPSLAFAPWTPFQTNARAIGEILGSAPMGATTAWILLVLTVAGIYVAARQFRDLWWVLMMFVIAGVLYMVVSSWNLGWFRTFLTGVWYNDSFRLAALLPVVTLPLSVLGAEWVTGRLRVLGTQLAPADHSIGARRRLPAARRVRQAIPRLTGHPITAAAVVLLLGVGTQGGTLAGVQIRMGEVFALEEESPLLTTDELALLERVPDLVPAGDVVVGNPRTGASLVYAVADRQTVAPHIFGDRTDAEQTLLDHWDEAGYNPSVCEAITDERAFWALDFGDKEVVPGDEPYIGFRALTDQSAPGISLVAEEG</sequence>
<dbReference type="RefSeq" id="WP_208740044.1">
    <property type="nucleotide sequence ID" value="NZ_CP024915.1"/>
</dbReference>
<feature type="transmembrane region" description="Helical" evidence="1">
    <location>
        <begin position="424"/>
        <end position="444"/>
    </location>
</feature>
<feature type="transmembrane region" description="Helical" evidence="1">
    <location>
        <begin position="268"/>
        <end position="286"/>
    </location>
</feature>
<protein>
    <submittedName>
        <fullName evidence="2">Uncharacterized protein</fullName>
    </submittedName>
</protein>
<keyword evidence="1" id="KW-1133">Transmembrane helix</keyword>